<comment type="similarity">
    <text evidence="3">Belongs to the Spartan family.</text>
</comment>
<evidence type="ECO:0000256" key="10">
    <source>
        <dbReference type="ARBA" id="ARBA00022833"/>
    </source>
</evidence>
<dbReference type="GO" id="GO:0004222">
    <property type="term" value="F:metalloendopeptidase activity"/>
    <property type="evidence" value="ECO:0007669"/>
    <property type="project" value="InterPro"/>
</dbReference>
<protein>
    <recommendedName>
        <fullName evidence="14">Protein with SprT-like domain at the N terminus</fullName>
    </recommendedName>
</protein>
<dbReference type="SMART" id="SM00734">
    <property type="entry name" value="ZnF_Rad18"/>
    <property type="match status" value="1"/>
</dbReference>
<reference evidence="18 19" key="1">
    <citation type="journal article" date="2022" name="Nat. Ecol. Evol.">
        <title>A masculinizing supergene underlies an exaggerated male reproductive morph in a spider.</title>
        <authorList>
            <person name="Hendrickx F."/>
            <person name="De Corte Z."/>
            <person name="Sonet G."/>
            <person name="Van Belleghem S.M."/>
            <person name="Kostlbacher S."/>
            <person name="Vangestel C."/>
        </authorList>
    </citation>
    <scope>NUCLEOTIDE SEQUENCE [LARGE SCALE GENOMIC DNA]</scope>
    <source>
        <strain evidence="18">W744_W776</strain>
    </source>
</reference>
<feature type="region of interest" description="Disordered" evidence="16">
    <location>
        <begin position="267"/>
        <end position="290"/>
    </location>
</feature>
<organism evidence="18 19">
    <name type="scientific">Oedothorax gibbosus</name>
    <dbReference type="NCBI Taxonomy" id="931172"/>
    <lineage>
        <taxon>Eukaryota</taxon>
        <taxon>Metazoa</taxon>
        <taxon>Ecdysozoa</taxon>
        <taxon>Arthropoda</taxon>
        <taxon>Chelicerata</taxon>
        <taxon>Arachnida</taxon>
        <taxon>Araneae</taxon>
        <taxon>Araneomorphae</taxon>
        <taxon>Entelegynae</taxon>
        <taxon>Araneoidea</taxon>
        <taxon>Linyphiidae</taxon>
        <taxon>Erigoninae</taxon>
        <taxon>Oedothorax</taxon>
    </lineage>
</organism>
<keyword evidence="9" id="KW-0378">Hydrolase</keyword>
<evidence type="ECO:0000256" key="11">
    <source>
        <dbReference type="ARBA" id="ARBA00023049"/>
    </source>
</evidence>
<feature type="domain" description="UBZ4-type" evidence="17">
    <location>
        <begin position="500"/>
        <end position="527"/>
    </location>
</feature>
<proteinExistence type="inferred from homology"/>
<dbReference type="PANTHER" id="PTHR21220">
    <property type="entry name" value="DNA-DEPENDENT METALLOPROTEASE SPRTN"/>
    <property type="match status" value="1"/>
</dbReference>
<gene>
    <name evidence="18" type="ORF">JTE90_001691</name>
</gene>
<dbReference type="GO" id="GO:0006281">
    <property type="term" value="P:DNA repair"/>
    <property type="evidence" value="ECO:0007669"/>
    <property type="project" value="UniProtKB-KW"/>
</dbReference>
<evidence type="ECO:0000256" key="16">
    <source>
        <dbReference type="SAM" id="MobiDB-lite"/>
    </source>
</evidence>
<evidence type="ECO:0000256" key="2">
    <source>
        <dbReference type="ARBA" id="ARBA00004286"/>
    </source>
</evidence>
<dbReference type="Pfam" id="PF10263">
    <property type="entry name" value="SprT-like"/>
    <property type="match status" value="1"/>
</dbReference>
<keyword evidence="6" id="KW-0479">Metal-binding</keyword>
<dbReference type="GO" id="GO:0005634">
    <property type="term" value="C:nucleus"/>
    <property type="evidence" value="ECO:0007669"/>
    <property type="project" value="UniProtKB-SubCell"/>
</dbReference>
<dbReference type="Proteomes" id="UP000827092">
    <property type="component" value="Unassembled WGS sequence"/>
</dbReference>
<evidence type="ECO:0000259" key="17">
    <source>
        <dbReference type="PROSITE" id="PS51908"/>
    </source>
</evidence>
<evidence type="ECO:0000313" key="19">
    <source>
        <dbReference type="Proteomes" id="UP000827092"/>
    </source>
</evidence>
<evidence type="ECO:0000256" key="5">
    <source>
        <dbReference type="ARBA" id="ARBA00022670"/>
    </source>
</evidence>
<evidence type="ECO:0000256" key="14">
    <source>
        <dbReference type="ARBA" id="ARBA00030396"/>
    </source>
</evidence>
<dbReference type="GO" id="GO:0008270">
    <property type="term" value="F:zinc ion binding"/>
    <property type="evidence" value="ECO:0007669"/>
    <property type="project" value="UniProtKB-KW"/>
</dbReference>
<comment type="subcellular location">
    <subcellularLocation>
        <location evidence="2">Chromosome</location>
    </subcellularLocation>
    <subcellularLocation>
        <location evidence="1">Nucleus</location>
    </subcellularLocation>
</comment>
<feature type="region of interest" description="Disordered" evidence="16">
    <location>
        <begin position="396"/>
        <end position="428"/>
    </location>
</feature>
<evidence type="ECO:0000256" key="4">
    <source>
        <dbReference type="ARBA" id="ARBA00022454"/>
    </source>
</evidence>
<keyword evidence="11" id="KW-0482">Metalloprotease</keyword>
<evidence type="ECO:0000313" key="18">
    <source>
        <dbReference type="EMBL" id="KAG8173127.1"/>
    </source>
</evidence>
<dbReference type="InterPro" id="IPR044245">
    <property type="entry name" value="Spartan"/>
</dbReference>
<dbReference type="InterPro" id="IPR006640">
    <property type="entry name" value="SprT-like_domain"/>
</dbReference>
<keyword evidence="7 15" id="KW-0227">DNA damage</keyword>
<evidence type="ECO:0000256" key="7">
    <source>
        <dbReference type="ARBA" id="ARBA00022763"/>
    </source>
</evidence>
<evidence type="ECO:0000256" key="1">
    <source>
        <dbReference type="ARBA" id="ARBA00004123"/>
    </source>
</evidence>
<dbReference type="GO" id="GO:0006508">
    <property type="term" value="P:proteolysis"/>
    <property type="evidence" value="ECO:0007669"/>
    <property type="project" value="UniProtKB-KW"/>
</dbReference>
<comment type="caution">
    <text evidence="18">The sequence shown here is derived from an EMBL/GenBank/DDBJ whole genome shotgun (WGS) entry which is preliminary data.</text>
</comment>
<evidence type="ECO:0000256" key="3">
    <source>
        <dbReference type="ARBA" id="ARBA00010724"/>
    </source>
</evidence>
<keyword evidence="12 15" id="KW-0234">DNA repair</keyword>
<evidence type="ECO:0000256" key="6">
    <source>
        <dbReference type="ARBA" id="ARBA00022723"/>
    </source>
</evidence>
<dbReference type="AlphaFoldDB" id="A0AAV6TMC5"/>
<keyword evidence="4" id="KW-0158">Chromosome</keyword>
<dbReference type="GO" id="GO:0031593">
    <property type="term" value="F:polyubiquitin modification-dependent protein binding"/>
    <property type="evidence" value="ECO:0007669"/>
    <property type="project" value="TreeGrafter"/>
</dbReference>
<dbReference type="GO" id="GO:0003697">
    <property type="term" value="F:single-stranded DNA binding"/>
    <property type="evidence" value="ECO:0007669"/>
    <property type="project" value="InterPro"/>
</dbReference>
<keyword evidence="13" id="KW-0539">Nucleus</keyword>
<feature type="compositionally biased region" description="Polar residues" evidence="16">
    <location>
        <begin position="411"/>
        <end position="428"/>
    </location>
</feature>
<evidence type="ECO:0000256" key="13">
    <source>
        <dbReference type="ARBA" id="ARBA00023242"/>
    </source>
</evidence>
<dbReference type="SMART" id="SM00731">
    <property type="entry name" value="SprT"/>
    <property type="match status" value="1"/>
</dbReference>
<dbReference type="EMBL" id="JAFNEN010002045">
    <property type="protein sequence ID" value="KAG8173127.1"/>
    <property type="molecule type" value="Genomic_DNA"/>
</dbReference>
<accession>A0AAV6TMC5</accession>
<keyword evidence="8 15" id="KW-0863">Zinc-finger</keyword>
<evidence type="ECO:0000256" key="9">
    <source>
        <dbReference type="ARBA" id="ARBA00022801"/>
    </source>
</evidence>
<keyword evidence="19" id="KW-1185">Reference proteome</keyword>
<dbReference type="PANTHER" id="PTHR21220:SF0">
    <property type="entry name" value="DNA-DEPENDENT METALLOPROTEASE SPRTN"/>
    <property type="match status" value="1"/>
</dbReference>
<evidence type="ECO:0000256" key="12">
    <source>
        <dbReference type="ARBA" id="ARBA00023204"/>
    </source>
</evidence>
<keyword evidence="5" id="KW-0645">Protease</keyword>
<dbReference type="InterPro" id="IPR006642">
    <property type="entry name" value="Rad18_UBZ4"/>
</dbReference>
<dbReference type="GO" id="GO:0005694">
    <property type="term" value="C:chromosome"/>
    <property type="evidence" value="ECO:0007669"/>
    <property type="project" value="UniProtKB-SubCell"/>
</dbReference>
<dbReference type="InterPro" id="IPR055220">
    <property type="entry name" value="SPRTN_ZBD"/>
</dbReference>
<name>A0AAV6TMC5_9ARAC</name>
<evidence type="ECO:0000256" key="8">
    <source>
        <dbReference type="ARBA" id="ARBA00022771"/>
    </source>
</evidence>
<keyword evidence="10" id="KW-0862">Zinc</keyword>
<sequence length="527" mass="58347">MNDKATSNDLLQQPENLKTIFSVNPSWFSSVDGRYFEKIDEDSDLAFALSLQEEFNEDAVQEVLSKDAQSSGVSYSQPPGSSKPLGIVDEQWELIDPNPDIHALFLQFNSQFFYGKLLHVEVKWSPRMTTCAGVCSYEGRGGLCSVRLSSPLLKLRPRKDLVETLLHEMIHAYLFVTANNKDRDGHGPEFLSHMYRINKLTGTNISVYHSFHDEVKHFQTHWWKCNGPCQNRHPFFGVVKRAMNRAPGPNDRWWAAHVANCGGTFTKIKEPPQVSKPSAKRKLPKESTVSKNTTDIKSFFQSNPSTSKTEDISSTQIKKKKGQVNIHTINSVFEKENNLVSVNGNNSSQTIAPADSLPSRMQAQVFSGKGFTLGSSSSTLQPKSLLSQIRKEIGYPNSRSVTQKPVAKINPSETSVKLTTPSASAASPTLNRKKLKDIKSSKETSSILSDFQSSSNSSAKKLTQSSIDNFVLSPDRPSASNLNKVTNATSNVNKIGNFKTVPCPVCSIDVPSDTINTHLDKCLNKCL</sequence>
<dbReference type="PROSITE" id="PS51908">
    <property type="entry name" value="ZF_UBZ4"/>
    <property type="match status" value="1"/>
</dbReference>
<dbReference type="Pfam" id="PF22934">
    <property type="entry name" value="SPRTN_ZBD"/>
    <property type="match status" value="1"/>
</dbReference>
<dbReference type="Gene3D" id="3.30.160.60">
    <property type="entry name" value="Classic Zinc Finger"/>
    <property type="match status" value="1"/>
</dbReference>
<evidence type="ECO:0000256" key="15">
    <source>
        <dbReference type="PROSITE-ProRule" id="PRU01256"/>
    </source>
</evidence>